<evidence type="ECO:0000256" key="2">
    <source>
        <dbReference type="SAM" id="Phobius"/>
    </source>
</evidence>
<name>A0A916RVT8_9HYPH</name>
<accession>A0A916RVT8</accession>
<dbReference type="EMBL" id="BMIF01000007">
    <property type="protein sequence ID" value="GGA70043.1"/>
    <property type="molecule type" value="Genomic_DNA"/>
</dbReference>
<dbReference type="RefSeq" id="WP_188721384.1">
    <property type="nucleotide sequence ID" value="NZ_BMIF01000007.1"/>
</dbReference>
<feature type="transmembrane region" description="Helical" evidence="2">
    <location>
        <begin position="6"/>
        <end position="26"/>
    </location>
</feature>
<evidence type="ECO:0000256" key="1">
    <source>
        <dbReference type="SAM" id="MobiDB-lite"/>
    </source>
</evidence>
<keyword evidence="4" id="KW-1185">Reference proteome</keyword>
<reference evidence="3" key="2">
    <citation type="submission" date="2020-09" db="EMBL/GenBank/DDBJ databases">
        <authorList>
            <person name="Sun Q."/>
            <person name="Zhou Y."/>
        </authorList>
    </citation>
    <scope>NUCLEOTIDE SEQUENCE</scope>
    <source>
        <strain evidence="3">CGMCC 1.15320</strain>
    </source>
</reference>
<keyword evidence="2" id="KW-0812">Transmembrane</keyword>
<dbReference type="AlphaFoldDB" id="A0A916RVT8"/>
<reference evidence="3" key="1">
    <citation type="journal article" date="2014" name="Int. J. Syst. Evol. Microbiol.">
        <title>Complete genome sequence of Corynebacterium casei LMG S-19264T (=DSM 44701T), isolated from a smear-ripened cheese.</title>
        <authorList>
            <consortium name="US DOE Joint Genome Institute (JGI-PGF)"/>
            <person name="Walter F."/>
            <person name="Albersmeier A."/>
            <person name="Kalinowski J."/>
            <person name="Ruckert C."/>
        </authorList>
    </citation>
    <scope>NUCLEOTIDE SEQUENCE</scope>
    <source>
        <strain evidence="3">CGMCC 1.15320</strain>
    </source>
</reference>
<dbReference type="Proteomes" id="UP000636264">
    <property type="component" value="Unassembled WGS sequence"/>
</dbReference>
<gene>
    <name evidence="3" type="ORF">GCM10011385_24810</name>
</gene>
<organism evidence="3 4">
    <name type="scientific">Nitratireductor aestuarii</name>
    <dbReference type="NCBI Taxonomy" id="1735103"/>
    <lineage>
        <taxon>Bacteria</taxon>
        <taxon>Pseudomonadati</taxon>
        <taxon>Pseudomonadota</taxon>
        <taxon>Alphaproteobacteria</taxon>
        <taxon>Hyphomicrobiales</taxon>
        <taxon>Phyllobacteriaceae</taxon>
        <taxon>Nitratireductor</taxon>
    </lineage>
</organism>
<evidence type="ECO:0000313" key="4">
    <source>
        <dbReference type="Proteomes" id="UP000636264"/>
    </source>
</evidence>
<proteinExistence type="predicted"/>
<protein>
    <submittedName>
        <fullName evidence="3">Uncharacterized protein</fullName>
    </submittedName>
</protein>
<sequence>MQAWEFALVQAVIVASALSFFGYKTWRHHQRFERLRAEMVALETKRAELLAKVERIKADDRRSGKARTRSNPATAAS</sequence>
<keyword evidence="2" id="KW-1133">Transmembrane helix</keyword>
<keyword evidence="2" id="KW-0472">Membrane</keyword>
<feature type="region of interest" description="Disordered" evidence="1">
    <location>
        <begin position="58"/>
        <end position="77"/>
    </location>
</feature>
<evidence type="ECO:0000313" key="3">
    <source>
        <dbReference type="EMBL" id="GGA70043.1"/>
    </source>
</evidence>
<comment type="caution">
    <text evidence="3">The sequence shown here is derived from an EMBL/GenBank/DDBJ whole genome shotgun (WGS) entry which is preliminary data.</text>
</comment>